<comment type="caution">
    <text evidence="1">The sequence shown here is derived from an EMBL/GenBank/DDBJ whole genome shotgun (WGS) entry which is preliminary data.</text>
</comment>
<dbReference type="Pfam" id="PF12974">
    <property type="entry name" value="Phosphonate-bd"/>
    <property type="match status" value="1"/>
</dbReference>
<evidence type="ECO:0000313" key="2">
    <source>
        <dbReference type="Proteomes" id="UP000275281"/>
    </source>
</evidence>
<dbReference type="EMBL" id="RPOK01000003">
    <property type="protein sequence ID" value="RPJ66296.1"/>
    <property type="molecule type" value="Genomic_DNA"/>
</dbReference>
<dbReference type="AlphaFoldDB" id="A0A3N5Y1D6"/>
<dbReference type="Proteomes" id="UP000275281">
    <property type="component" value="Unassembled WGS sequence"/>
</dbReference>
<evidence type="ECO:0008006" key="3">
    <source>
        <dbReference type="Google" id="ProtNLM"/>
    </source>
</evidence>
<dbReference type="Gene3D" id="3.40.190.10">
    <property type="entry name" value="Periplasmic binding protein-like II"/>
    <property type="match status" value="2"/>
</dbReference>
<dbReference type="OrthoDB" id="9807744at2"/>
<proteinExistence type="predicted"/>
<accession>A0A3N5Y1D6</accession>
<evidence type="ECO:0000313" key="1">
    <source>
        <dbReference type="EMBL" id="RPJ66296.1"/>
    </source>
</evidence>
<organism evidence="1 2">
    <name type="scientific">Alteromonas sediminis</name>
    <dbReference type="NCBI Taxonomy" id="2259342"/>
    <lineage>
        <taxon>Bacteria</taxon>
        <taxon>Pseudomonadati</taxon>
        <taxon>Pseudomonadota</taxon>
        <taxon>Gammaproteobacteria</taxon>
        <taxon>Alteromonadales</taxon>
        <taxon>Alteromonadaceae</taxon>
        <taxon>Alteromonas/Salinimonas group</taxon>
        <taxon>Alteromonas</taxon>
    </lineage>
</organism>
<sequence length="288" mass="32106">MSIKGFIVPTRSVFTGIILVLCSLSFGLDFFSKKNDFSAIPPQIAQKLTCSVAQSSNPEIFSVYVTDGKMGEIISDLLCQNPILQRQFGHIEVILGQSDYDTFRSINYGIADLALVKSNVIDAFQASTTQNLQPIATYPDYNAYFIAMREKPLLTKEYLLDKRIGLLDYPTSRSGHIAPKSLFQTIGLNENAVEIKYYNSHSELRSMLLSGEVDIIASYWSSSDEARFSASYITQIDEPVRGLQWYLRSAKNNPDLTCALQTLIKQAGQQHDSTYYKQASLAGGCVNE</sequence>
<name>A0A3N5Y1D6_9ALTE</name>
<dbReference type="RefSeq" id="WP_124027655.1">
    <property type="nucleotide sequence ID" value="NZ_JBHRSN010000006.1"/>
</dbReference>
<dbReference type="SUPFAM" id="SSF53850">
    <property type="entry name" value="Periplasmic binding protein-like II"/>
    <property type="match status" value="1"/>
</dbReference>
<gene>
    <name evidence="1" type="ORF">DRW07_09375</name>
</gene>
<protein>
    <recommendedName>
        <fullName evidence="3">Phosphate/phosphite/phosphonate ABC transporter substrate-binding protein</fullName>
    </recommendedName>
</protein>
<keyword evidence="2" id="KW-1185">Reference proteome</keyword>
<reference evidence="1 2" key="1">
    <citation type="submission" date="2018-11" db="EMBL/GenBank/DDBJ databases">
        <authorList>
            <person name="Ye M.-Q."/>
            <person name="Du Z.-J."/>
        </authorList>
    </citation>
    <scope>NUCLEOTIDE SEQUENCE [LARGE SCALE GENOMIC DNA]</scope>
    <source>
        <strain evidence="1 2">U0105</strain>
    </source>
</reference>